<reference evidence="2 3" key="1">
    <citation type="submission" date="2016-09" db="EMBL/GenBank/DDBJ databases">
        <title>The draft genome of Dichanthelium oligosanthes: A C3 panicoid grass species.</title>
        <authorList>
            <person name="Studer A.J."/>
            <person name="Schnable J.C."/>
            <person name="Brutnell T.P."/>
        </authorList>
    </citation>
    <scope>NUCLEOTIDE SEQUENCE [LARGE SCALE GENOMIC DNA]</scope>
    <source>
        <strain evidence="3">cv. Kellogg 1175</strain>
        <tissue evidence="2">Leaf</tissue>
    </source>
</reference>
<dbReference type="CDD" id="cd05228">
    <property type="entry name" value="AR_FR_like_1_SDR_e"/>
    <property type="match status" value="1"/>
</dbReference>
<evidence type="ECO:0000313" key="3">
    <source>
        <dbReference type="Proteomes" id="UP000095767"/>
    </source>
</evidence>
<dbReference type="OrthoDB" id="2735536at2759"/>
<dbReference type="Proteomes" id="UP000095767">
    <property type="component" value="Unassembled WGS sequence"/>
</dbReference>
<dbReference type="Pfam" id="PF01370">
    <property type="entry name" value="Epimerase"/>
    <property type="match status" value="3"/>
</dbReference>
<evidence type="ECO:0000313" key="2">
    <source>
        <dbReference type="EMBL" id="OEL23953.1"/>
    </source>
</evidence>
<dbReference type="SUPFAM" id="SSF51735">
    <property type="entry name" value="NAD(P)-binding Rossmann-fold domains"/>
    <property type="match status" value="2"/>
</dbReference>
<dbReference type="AlphaFoldDB" id="A0A1E5VFP0"/>
<dbReference type="InterPro" id="IPR036291">
    <property type="entry name" value="NAD(P)-bd_dom_sf"/>
</dbReference>
<name>A0A1E5VFP0_9POAL</name>
<dbReference type="STRING" id="888268.A0A1E5VFP0"/>
<dbReference type="EMBL" id="LWDX02041108">
    <property type="protein sequence ID" value="OEL23953.1"/>
    <property type="molecule type" value="Genomic_DNA"/>
</dbReference>
<dbReference type="FunFam" id="3.40.50.720:FF:000425">
    <property type="entry name" value="NAD(P)-binding Rossmann-fold superfamily protein"/>
    <property type="match status" value="1"/>
</dbReference>
<dbReference type="PANTHER" id="PTHR48079:SF6">
    <property type="entry name" value="NAD(P)-BINDING DOMAIN-CONTAINING PROTEIN-RELATED"/>
    <property type="match status" value="1"/>
</dbReference>
<dbReference type="InterPro" id="IPR001509">
    <property type="entry name" value="Epimerase_deHydtase"/>
</dbReference>
<organism evidence="2 3">
    <name type="scientific">Dichanthelium oligosanthes</name>
    <dbReference type="NCBI Taxonomy" id="888268"/>
    <lineage>
        <taxon>Eukaryota</taxon>
        <taxon>Viridiplantae</taxon>
        <taxon>Streptophyta</taxon>
        <taxon>Embryophyta</taxon>
        <taxon>Tracheophyta</taxon>
        <taxon>Spermatophyta</taxon>
        <taxon>Magnoliopsida</taxon>
        <taxon>Liliopsida</taxon>
        <taxon>Poales</taxon>
        <taxon>Poaceae</taxon>
        <taxon>PACMAD clade</taxon>
        <taxon>Panicoideae</taxon>
        <taxon>Panicodae</taxon>
        <taxon>Paniceae</taxon>
        <taxon>Dichantheliinae</taxon>
        <taxon>Dichanthelium</taxon>
    </lineage>
</organism>
<feature type="domain" description="NAD-dependent epimerase/dehydratase" evidence="1">
    <location>
        <begin position="95"/>
        <end position="186"/>
    </location>
</feature>
<accession>A0A1E5VFP0</accession>
<keyword evidence="3" id="KW-1185">Reference proteome</keyword>
<protein>
    <submittedName>
        <fullName evidence="2">Putative dihydroflavonol-4-reductase</fullName>
    </submittedName>
</protein>
<dbReference type="Gene3D" id="3.40.50.720">
    <property type="entry name" value="NAD(P)-binding Rossmann-like Domain"/>
    <property type="match status" value="3"/>
</dbReference>
<proteinExistence type="predicted"/>
<gene>
    <name evidence="2" type="ORF">BAE44_0015027</name>
</gene>
<dbReference type="GO" id="GO:0004029">
    <property type="term" value="F:aldehyde dehydrogenase (NAD+) activity"/>
    <property type="evidence" value="ECO:0007669"/>
    <property type="project" value="TreeGrafter"/>
</dbReference>
<dbReference type="PANTHER" id="PTHR48079">
    <property type="entry name" value="PROTEIN YEEZ"/>
    <property type="match status" value="1"/>
</dbReference>
<feature type="domain" description="NAD-dependent epimerase/dehydratase" evidence="1">
    <location>
        <begin position="3"/>
        <end position="76"/>
    </location>
</feature>
<dbReference type="InterPro" id="IPR051783">
    <property type="entry name" value="NAD(P)-dependent_oxidoreduct"/>
</dbReference>
<sequence length="646" mass="69957">MRVVVTGATGFMGGRLCAALADAGHDVRAFALRGVDASGLPPSVEVVYGDVTDEDSLATAFHGRDAVFHSAAAVEAWLPDASIFHRVHQGKAFCTEYEKSKFLADRIALQAAAEGVPITIVYPGVMYGPGTLTSGNLVCRVLIERFNGRLPGYIGNGYDRESFSHVDDVVSGHIAAMEKGRVGERYLLTGENASFVRIFNLAANITNTKPPKFHIPLWLLEIYGWISVFVARITGKPPLISHPGVDCLRHQWAYSCDKAKKELGYSPRSLTGGLSETLLWLKNAATPTAATGIGRRWRLAAESGCCAAVAGGGMRVLVTGATGYLGGRLCAALADADHAVRALARRSSDVSGLASGVELAYGDVADADSLAAAFDGCDAVFHVAAVVEPWLPDPSVFFKVNVRGLENVLKAAKRTPTVKKIVYTSSFFAIGPTDGYVADETQMHPGKAFCTEYEKSKVLADRIALQAATEGVPITIVYPGVIYGPGKLTTGNLVSRILIERFNGRLPGYIGDGYDRESFCHVDDVVSGHIAAMEKGRVGERYLLTGENLSFMQIFNMAANITNTKAPQFHVPLWLIEVYGWISVFISRITGKLPLISYPTVHVLRHQWSYSCDKAKTELGYSPRNLTEGLSEMLLWLKDEKQIKFK</sequence>
<dbReference type="GO" id="GO:0005737">
    <property type="term" value="C:cytoplasm"/>
    <property type="evidence" value="ECO:0007669"/>
    <property type="project" value="TreeGrafter"/>
</dbReference>
<comment type="caution">
    <text evidence="2">The sequence shown here is derived from an EMBL/GenBank/DDBJ whole genome shotgun (WGS) entry which is preliminary data.</text>
</comment>
<evidence type="ECO:0000259" key="1">
    <source>
        <dbReference type="Pfam" id="PF01370"/>
    </source>
</evidence>
<feature type="domain" description="NAD-dependent epimerase/dehydratase" evidence="1">
    <location>
        <begin position="316"/>
        <end position="542"/>
    </location>
</feature>